<dbReference type="CDD" id="cd00067">
    <property type="entry name" value="GAL4"/>
    <property type="match status" value="1"/>
</dbReference>
<evidence type="ECO:0000313" key="4">
    <source>
        <dbReference type="Proteomes" id="UP000799536"/>
    </source>
</evidence>
<proteinExistence type="predicted"/>
<gene>
    <name evidence="3" type="ORF">GQ43DRAFT_448301</name>
</gene>
<dbReference type="GO" id="GO:0000981">
    <property type="term" value="F:DNA-binding transcription factor activity, RNA polymerase II-specific"/>
    <property type="evidence" value="ECO:0007669"/>
    <property type="project" value="InterPro"/>
</dbReference>
<dbReference type="InterPro" id="IPR001138">
    <property type="entry name" value="Zn2Cys6_DnaBD"/>
</dbReference>
<dbReference type="PANTHER" id="PTHR35392">
    <property type="entry name" value="ZN(II)2CYS6 TRANSCRIPTION FACTOR (EUROFUNG)-RELATED-RELATED"/>
    <property type="match status" value="1"/>
</dbReference>
<dbReference type="PANTHER" id="PTHR35392:SF3">
    <property type="entry name" value="ZN(2)-C6 FUNGAL-TYPE DOMAIN-CONTAINING PROTEIN"/>
    <property type="match status" value="1"/>
</dbReference>
<dbReference type="InterPro" id="IPR052973">
    <property type="entry name" value="Fungal_sec-metab_reg_TF"/>
</dbReference>
<comment type="caution">
    <text evidence="3">The sequence shown here is derived from an EMBL/GenBank/DDBJ whole genome shotgun (WGS) entry which is preliminary data.</text>
</comment>
<sequence>MPALPLDWPAISSSELTRQNNAMFASPPSMGMVAGAITHNNTNLTNPLWNMNAPASEATTPSLDTMLDPSSGWMYLDASTGATVPLHPPFALPEPGTQVHTHALPALAEKQIEKRRSVSKQKLPKIASSFTERAQKVKLSRRQGRMSEEARAKAAQMRKNGPCIRCKLYKLGCDGNTPCQRCVKVIDSARSFLEPCSRANIETISLVRHVNGRFNQTEVSFLPYHWNEHENGPHVMDIMWNLPGYGPMLDNPAIPVVFRAYHPENLQVIDSTRNYWQTSNAVVTVDQPPYAVYDTAALMTNVERYLLRNQPMIEQWIFNHNQNNELALLTYNEAMRQRDQFGSHLLDLAIQMQCGAVVSQGYGIVWSSHIPGIKEYDYRTFGPSGYEAYDRNGRDRPLPTAIGHQMDVAILKHINRIQKQLLKELKKKIFNPGIKPWYELFLTFFVLLCNLEYIHGSAERYMNVKRNTMLEGQVSYIVKSQLEEWEFSASVLLQHFRCVLRGFLPLKLARDNLEELRVQAKLDPLAVQFVSNLVSLLGEGDPWGQPLSLVDLSGDSTAHKWIPQLFKESYG</sequence>
<protein>
    <recommendedName>
        <fullName evidence="2">Zn(2)-C6 fungal-type domain-containing protein</fullName>
    </recommendedName>
</protein>
<dbReference type="EMBL" id="ML993948">
    <property type="protein sequence ID" value="KAF2202113.1"/>
    <property type="molecule type" value="Genomic_DNA"/>
</dbReference>
<accession>A0A9P4JM94</accession>
<dbReference type="Pfam" id="PF00172">
    <property type="entry name" value="Zn_clus"/>
    <property type="match status" value="1"/>
</dbReference>
<organism evidence="3 4">
    <name type="scientific">Delitschia confertaspora ATCC 74209</name>
    <dbReference type="NCBI Taxonomy" id="1513339"/>
    <lineage>
        <taxon>Eukaryota</taxon>
        <taxon>Fungi</taxon>
        <taxon>Dikarya</taxon>
        <taxon>Ascomycota</taxon>
        <taxon>Pezizomycotina</taxon>
        <taxon>Dothideomycetes</taxon>
        <taxon>Pleosporomycetidae</taxon>
        <taxon>Pleosporales</taxon>
        <taxon>Delitschiaceae</taxon>
        <taxon>Delitschia</taxon>
    </lineage>
</organism>
<reference evidence="3" key="1">
    <citation type="journal article" date="2020" name="Stud. Mycol.">
        <title>101 Dothideomycetes genomes: a test case for predicting lifestyles and emergence of pathogens.</title>
        <authorList>
            <person name="Haridas S."/>
            <person name="Albert R."/>
            <person name="Binder M."/>
            <person name="Bloem J."/>
            <person name="Labutti K."/>
            <person name="Salamov A."/>
            <person name="Andreopoulos B."/>
            <person name="Baker S."/>
            <person name="Barry K."/>
            <person name="Bills G."/>
            <person name="Bluhm B."/>
            <person name="Cannon C."/>
            <person name="Castanera R."/>
            <person name="Culley D."/>
            <person name="Daum C."/>
            <person name="Ezra D."/>
            <person name="Gonzalez J."/>
            <person name="Henrissat B."/>
            <person name="Kuo A."/>
            <person name="Liang C."/>
            <person name="Lipzen A."/>
            <person name="Lutzoni F."/>
            <person name="Magnuson J."/>
            <person name="Mondo S."/>
            <person name="Nolan M."/>
            <person name="Ohm R."/>
            <person name="Pangilinan J."/>
            <person name="Park H.-J."/>
            <person name="Ramirez L."/>
            <person name="Alfaro M."/>
            <person name="Sun H."/>
            <person name="Tritt A."/>
            <person name="Yoshinaga Y."/>
            <person name="Zwiers L.-H."/>
            <person name="Turgeon B."/>
            <person name="Goodwin S."/>
            <person name="Spatafora J."/>
            <person name="Crous P."/>
            <person name="Grigoriev I."/>
        </authorList>
    </citation>
    <scope>NUCLEOTIDE SEQUENCE</scope>
    <source>
        <strain evidence="3">ATCC 74209</strain>
    </source>
</reference>
<dbReference type="AlphaFoldDB" id="A0A9P4JM94"/>
<evidence type="ECO:0000256" key="1">
    <source>
        <dbReference type="ARBA" id="ARBA00023242"/>
    </source>
</evidence>
<dbReference type="OrthoDB" id="5362630at2759"/>
<dbReference type="GO" id="GO:0008270">
    <property type="term" value="F:zinc ion binding"/>
    <property type="evidence" value="ECO:0007669"/>
    <property type="project" value="InterPro"/>
</dbReference>
<dbReference type="Proteomes" id="UP000799536">
    <property type="component" value="Unassembled WGS sequence"/>
</dbReference>
<keyword evidence="4" id="KW-1185">Reference proteome</keyword>
<evidence type="ECO:0000259" key="2">
    <source>
        <dbReference type="Pfam" id="PF00172"/>
    </source>
</evidence>
<feature type="domain" description="Zn(2)-C6 fungal-type" evidence="2">
    <location>
        <begin position="162"/>
        <end position="185"/>
    </location>
</feature>
<keyword evidence="1" id="KW-0539">Nucleus</keyword>
<name>A0A9P4JM94_9PLEO</name>
<evidence type="ECO:0000313" key="3">
    <source>
        <dbReference type="EMBL" id="KAF2202113.1"/>
    </source>
</evidence>